<dbReference type="EMBL" id="CAJOBB010000429">
    <property type="protein sequence ID" value="CAF3677635.1"/>
    <property type="molecule type" value="Genomic_DNA"/>
</dbReference>
<dbReference type="Proteomes" id="UP000663860">
    <property type="component" value="Unassembled WGS sequence"/>
</dbReference>
<evidence type="ECO:0000313" key="2">
    <source>
        <dbReference type="EMBL" id="CAF3677635.1"/>
    </source>
</evidence>
<gene>
    <name evidence="1" type="ORF">IZO911_LOCUS25277</name>
    <name evidence="2" type="ORF">KXQ929_LOCUS9438</name>
</gene>
<dbReference type="AlphaFoldDB" id="A0A814S1J9"/>
<dbReference type="Proteomes" id="UP000663868">
    <property type="component" value="Unassembled WGS sequence"/>
</dbReference>
<protein>
    <submittedName>
        <fullName evidence="1">Uncharacterized protein</fullName>
    </submittedName>
</protein>
<evidence type="ECO:0000313" key="1">
    <source>
        <dbReference type="EMBL" id="CAF1141955.1"/>
    </source>
</evidence>
<accession>A0A814S1J9</accession>
<name>A0A814S1J9_9BILA</name>
<reference evidence="1" key="1">
    <citation type="submission" date="2021-02" db="EMBL/GenBank/DDBJ databases">
        <authorList>
            <person name="Nowell W R."/>
        </authorList>
    </citation>
    <scope>NUCLEOTIDE SEQUENCE</scope>
</reference>
<proteinExistence type="predicted"/>
<sequence>MIKLRNFKIPKWYERSKADKSLCYALNSSNDFAKVYINSGLYREIWIRDGKRDTAHLLHYSSNHIIIYDDETLQPLTE</sequence>
<dbReference type="EMBL" id="CAJNOE010000314">
    <property type="protein sequence ID" value="CAF1141955.1"/>
    <property type="molecule type" value="Genomic_DNA"/>
</dbReference>
<comment type="caution">
    <text evidence="1">The sequence shown here is derived from an EMBL/GenBank/DDBJ whole genome shotgun (WGS) entry which is preliminary data.</text>
</comment>
<evidence type="ECO:0000313" key="3">
    <source>
        <dbReference type="Proteomes" id="UP000663860"/>
    </source>
</evidence>
<organism evidence="1 3">
    <name type="scientific">Adineta steineri</name>
    <dbReference type="NCBI Taxonomy" id="433720"/>
    <lineage>
        <taxon>Eukaryota</taxon>
        <taxon>Metazoa</taxon>
        <taxon>Spiralia</taxon>
        <taxon>Gnathifera</taxon>
        <taxon>Rotifera</taxon>
        <taxon>Eurotatoria</taxon>
        <taxon>Bdelloidea</taxon>
        <taxon>Adinetida</taxon>
        <taxon>Adinetidae</taxon>
        <taxon>Adineta</taxon>
    </lineage>
</organism>